<feature type="chain" id="PRO_5041329766" description="Chitin-binding type-2 domain-containing protein" evidence="8">
    <location>
        <begin position="17"/>
        <end position="1285"/>
    </location>
</feature>
<keyword evidence="5" id="KW-1015">Disulfide bond</keyword>
<keyword evidence="3 8" id="KW-0732">Signal</keyword>
<dbReference type="PROSITE" id="PS50940">
    <property type="entry name" value="CHIT_BIND_II"/>
    <property type="match status" value="5"/>
</dbReference>
<feature type="domain" description="Chitin-binding type-2" evidence="9">
    <location>
        <begin position="98"/>
        <end position="155"/>
    </location>
</feature>
<feature type="signal peptide" evidence="8">
    <location>
        <begin position="1"/>
        <end position="16"/>
    </location>
</feature>
<evidence type="ECO:0000256" key="1">
    <source>
        <dbReference type="ARBA" id="ARBA00022473"/>
    </source>
</evidence>
<dbReference type="GO" id="GO:0008061">
    <property type="term" value="F:chitin binding"/>
    <property type="evidence" value="ECO:0007669"/>
    <property type="project" value="UniProtKB-KW"/>
</dbReference>
<evidence type="ECO:0000256" key="4">
    <source>
        <dbReference type="ARBA" id="ARBA00022737"/>
    </source>
</evidence>
<dbReference type="Gene3D" id="2.170.140.10">
    <property type="entry name" value="Chitin binding domain"/>
    <property type="match status" value="2"/>
</dbReference>
<proteinExistence type="predicted"/>
<sequence>MIRLTLLTLLANVALPYPEGRMGTEFCKERRPGLFGQDCSSNVTICNSLGKEIWLMCPFDLVFEDSLVECVDYRISSSCPMKEKQSKEEIETLADLPRAFCEYAPEGLHALTGCSPSVILCTSEIASLMECPEDYVYDGKRYSCVEPSKLESCNPNAAGDTTTSSSLSTASPETEPILSGRGCEGLADGFYEFANCSSYYLTCSGGIARIMKCPGLLIYDRRLGVCNYGRDTECANQVEKTDVCKEDGFYSYGNCTDLFYACSNGRQITMHCPADLAFDQGRRLCDYKYAVDVCKESVGTTVEVPTAAPVEETTRILVEETTTVTPVEEVTRIVIEETNELPSERTTVFPARDFIEQHGRDFFEHHRREPVETATVAVTEEPEKVPMMTTEIPTETTKDHVEFIEDRGKEYIVYYGKPEEAFGVETTTIPMETKVPLKDTAATVIQTKNLEEYIRDHHESMEDSAKQTTEMPVMQPVEHEKFADATEAPVRVLIDKYGREFIESHVSDFSDMQEKQYAAVEVSGKPTTEMPLMAATERQERDYEVWHGLEFSQPRGESIDFSRSVHAQEEKSKAQASQKYEGESVNLHGAGDVTGKLRGKLSGEYAGEIAGEFAGKAEGQYMGEASGNFIGDVSGLSVGEASGRFTGEAQGLFIGEASGRYTGEGEGLFVGESSGDFTGGARGQFMGNAAGQVAGEFTGGALGDFSGHFSGEFSGLAEGEQISRQFSGESISGEYSGDFSGAFKGDFAGEASGKFSGAYVGEAAGEFTGEASGAFSGDTSGLFMGEASGEFSGLAAGAFLGQASGDFSGDFLGDYSGEVSGEYSGEISGDFSGEISGDFSGEMSGELSGEMSGEFSGEASGFSSGGLYEKEASTTIMAEPSTTPMEMSTPIMEESTTRVDEPKIIMYEPKVIVVKPRSSYTSMPSTTPMEPSTTPMEPSTTPMEPSTTPMEPSTTPMEPSTTPMEPSTTPMEPSTTPMEPSTTPMEPSTTPMEPSTTPMEPSAPTEMSGQMNEPRILVIEPRRSMPEQSTTPMLEPAEVPVFEPEPRIFMFEPRKKAIPEPSTTSIPEPTEAPLDAFEPRIIMFEPRRRAMPEPTTEPAELAEAPLAKPRVILVETRERHTSKPTTTFTPELSEIQPRYIAFERKTTSTPLTTTTLMNEQELADEPFDLSTFCKDKPDSFYAHGCSSEMIACVAGAPQSMLCPANLIFDEHKQICEYPENVPCYRGEKEKQEKCQGDEAIARGPCQNTYTKCVKGRPYTLSCYNGQVFSPEHLTCKDVQEVHGCF</sequence>
<dbReference type="InterPro" id="IPR036508">
    <property type="entry name" value="Chitin-bd_dom_sf"/>
</dbReference>
<evidence type="ECO:0000313" key="10">
    <source>
        <dbReference type="EMBL" id="CAJ0610512.1"/>
    </source>
</evidence>
<dbReference type="GO" id="GO:0005576">
    <property type="term" value="C:extracellular region"/>
    <property type="evidence" value="ECO:0007669"/>
    <property type="project" value="InterPro"/>
</dbReference>
<feature type="compositionally biased region" description="Low complexity" evidence="7">
    <location>
        <begin position="161"/>
        <end position="176"/>
    </location>
</feature>
<organism evidence="10 11">
    <name type="scientific">Cylicocyclus nassatus</name>
    <name type="common">Nematode worm</name>
    <dbReference type="NCBI Taxonomy" id="53992"/>
    <lineage>
        <taxon>Eukaryota</taxon>
        <taxon>Metazoa</taxon>
        <taxon>Ecdysozoa</taxon>
        <taxon>Nematoda</taxon>
        <taxon>Chromadorea</taxon>
        <taxon>Rhabditida</taxon>
        <taxon>Rhabditina</taxon>
        <taxon>Rhabditomorpha</taxon>
        <taxon>Strongyloidea</taxon>
        <taxon>Strongylidae</taxon>
        <taxon>Cylicocyclus</taxon>
    </lineage>
</organism>
<gene>
    <name evidence="10" type="ORF">CYNAS_LOCUS22495</name>
</gene>
<evidence type="ECO:0000256" key="3">
    <source>
        <dbReference type="ARBA" id="ARBA00022729"/>
    </source>
</evidence>
<dbReference type="PANTHER" id="PTHR23301:SF0">
    <property type="entry name" value="CHITIN-BINDING TYPE-2 DOMAIN-CONTAINING PROTEIN-RELATED"/>
    <property type="match status" value="1"/>
</dbReference>
<evidence type="ECO:0000256" key="2">
    <source>
        <dbReference type="ARBA" id="ARBA00022669"/>
    </source>
</evidence>
<feature type="region of interest" description="Disordered" evidence="7">
    <location>
        <begin position="919"/>
        <end position="1010"/>
    </location>
</feature>
<dbReference type="Pfam" id="PF01607">
    <property type="entry name" value="CBM_14"/>
    <property type="match status" value="5"/>
</dbReference>
<feature type="region of interest" description="Disordered" evidence="7">
    <location>
        <begin position="155"/>
        <end position="177"/>
    </location>
</feature>
<accession>A0AA36HI12</accession>
<dbReference type="SUPFAM" id="SSF57625">
    <property type="entry name" value="Invertebrate chitin-binding proteins"/>
    <property type="match status" value="5"/>
</dbReference>
<protein>
    <recommendedName>
        <fullName evidence="9">Chitin-binding type-2 domain-containing protein</fullName>
    </recommendedName>
</protein>
<dbReference type="SMART" id="SM00494">
    <property type="entry name" value="ChtBD2"/>
    <property type="match status" value="6"/>
</dbReference>
<feature type="domain" description="Chitin-binding type-2" evidence="9">
    <location>
        <begin position="180"/>
        <end position="236"/>
    </location>
</feature>
<feature type="domain" description="Chitin-binding type-2" evidence="9">
    <location>
        <begin position="1170"/>
        <end position="1225"/>
    </location>
</feature>
<dbReference type="InterPro" id="IPR002557">
    <property type="entry name" value="Chitin-bd_dom"/>
</dbReference>
<keyword evidence="4" id="KW-0677">Repeat</keyword>
<evidence type="ECO:0000313" key="11">
    <source>
        <dbReference type="Proteomes" id="UP001176961"/>
    </source>
</evidence>
<dbReference type="PANTHER" id="PTHR23301">
    <property type="entry name" value="CHITIN BINDING PERITROPHIN-A"/>
    <property type="match status" value="1"/>
</dbReference>
<keyword evidence="1" id="KW-0217">Developmental protein</keyword>
<keyword evidence="6" id="KW-0325">Glycoprotein</keyword>
<evidence type="ECO:0000256" key="5">
    <source>
        <dbReference type="ARBA" id="ARBA00023157"/>
    </source>
</evidence>
<dbReference type="Gene3D" id="3.20.20.80">
    <property type="entry name" value="Glycosidases"/>
    <property type="match status" value="1"/>
</dbReference>
<evidence type="ECO:0000256" key="8">
    <source>
        <dbReference type="SAM" id="SignalP"/>
    </source>
</evidence>
<reference evidence="10" key="1">
    <citation type="submission" date="2023-07" db="EMBL/GenBank/DDBJ databases">
        <authorList>
            <consortium name="CYATHOMIX"/>
        </authorList>
    </citation>
    <scope>NUCLEOTIDE SEQUENCE</scope>
    <source>
        <strain evidence="10">N/A</strain>
    </source>
</reference>
<evidence type="ECO:0000256" key="7">
    <source>
        <dbReference type="SAM" id="MobiDB-lite"/>
    </source>
</evidence>
<evidence type="ECO:0000256" key="6">
    <source>
        <dbReference type="ARBA" id="ARBA00023180"/>
    </source>
</evidence>
<feature type="domain" description="Chitin-binding type-2" evidence="9">
    <location>
        <begin position="1231"/>
        <end position="1285"/>
    </location>
</feature>
<comment type="caution">
    <text evidence="10">The sequence shown here is derived from an EMBL/GenBank/DDBJ whole genome shotgun (WGS) entry which is preliminary data.</text>
</comment>
<keyword evidence="2" id="KW-0147">Chitin-binding</keyword>
<dbReference type="InterPro" id="IPR051940">
    <property type="entry name" value="Chitin_bind-dev_reg"/>
</dbReference>
<dbReference type="EMBL" id="CATQJL010000326">
    <property type="protein sequence ID" value="CAJ0610512.1"/>
    <property type="molecule type" value="Genomic_DNA"/>
</dbReference>
<dbReference type="Proteomes" id="UP001176961">
    <property type="component" value="Unassembled WGS sequence"/>
</dbReference>
<feature type="region of interest" description="Disordered" evidence="7">
    <location>
        <begin position="562"/>
        <end position="593"/>
    </location>
</feature>
<keyword evidence="11" id="KW-1185">Reference proteome</keyword>
<feature type="compositionally biased region" description="Low complexity" evidence="7">
    <location>
        <begin position="921"/>
        <end position="1002"/>
    </location>
</feature>
<feature type="domain" description="Chitin-binding type-2" evidence="9">
    <location>
        <begin position="241"/>
        <end position="296"/>
    </location>
</feature>
<name>A0AA36HI12_CYLNA</name>
<feature type="region of interest" description="Disordered" evidence="7">
    <location>
        <begin position="843"/>
        <end position="865"/>
    </location>
</feature>
<evidence type="ECO:0000259" key="9">
    <source>
        <dbReference type="PROSITE" id="PS50940"/>
    </source>
</evidence>